<dbReference type="EMBL" id="JAJOMB010000026">
    <property type="protein sequence ID" value="MCD5316094.1"/>
    <property type="molecule type" value="Genomic_DNA"/>
</dbReference>
<reference evidence="1" key="1">
    <citation type="submission" date="2021-11" db="EMBL/GenBank/DDBJ databases">
        <title>Streptomyces corallinus and Kineosporia corallina sp. nov., two new coral-derived marine actinobacteria.</title>
        <authorList>
            <person name="Buangrab K."/>
            <person name="Sutthacheep M."/>
            <person name="Yeemin T."/>
            <person name="Harunari E."/>
            <person name="Igarashi Y."/>
            <person name="Sripreechasak P."/>
            <person name="Kanchanasin P."/>
            <person name="Tanasupawat S."/>
            <person name="Phongsopitanun W."/>
        </authorList>
    </citation>
    <scope>NUCLEOTIDE SEQUENCE</scope>
    <source>
        <strain evidence="1">JCM 31032</strain>
    </source>
</reference>
<accession>A0A9X1NLP7</accession>
<dbReference type="AlphaFoldDB" id="A0A9X1NLP7"/>
<name>A0A9X1NLP7_9ACTN</name>
<organism evidence="1 2">
    <name type="scientific">Kineosporia babensis</name>
    <dbReference type="NCBI Taxonomy" id="499548"/>
    <lineage>
        <taxon>Bacteria</taxon>
        <taxon>Bacillati</taxon>
        <taxon>Actinomycetota</taxon>
        <taxon>Actinomycetes</taxon>
        <taxon>Kineosporiales</taxon>
        <taxon>Kineosporiaceae</taxon>
        <taxon>Kineosporia</taxon>
    </lineage>
</organism>
<comment type="caution">
    <text evidence="1">The sequence shown here is derived from an EMBL/GenBank/DDBJ whole genome shotgun (WGS) entry which is preliminary data.</text>
</comment>
<dbReference type="RefSeq" id="WP_231448948.1">
    <property type="nucleotide sequence ID" value="NZ_JAJOMB010000026.1"/>
</dbReference>
<gene>
    <name evidence="1" type="ORF">LR394_34880</name>
</gene>
<evidence type="ECO:0000313" key="1">
    <source>
        <dbReference type="EMBL" id="MCD5316094.1"/>
    </source>
</evidence>
<evidence type="ECO:0000313" key="2">
    <source>
        <dbReference type="Proteomes" id="UP001138997"/>
    </source>
</evidence>
<dbReference type="Proteomes" id="UP001138997">
    <property type="component" value="Unassembled WGS sequence"/>
</dbReference>
<protein>
    <submittedName>
        <fullName evidence="1">Uncharacterized protein</fullName>
    </submittedName>
</protein>
<keyword evidence="2" id="KW-1185">Reference proteome</keyword>
<sequence>MYTLSSPTVLATDAAAHTAAVPVLRALSAAFRVSQDGAYALAQAWHDRDETATDVGWTLVALLDMNSPVFSETLRSTGSALQAGTPADADALATGRFGTSSQVAALVASEASVWPDAAIAPIPGAGKVPASAAVVAASVAAHWASPGLLPDQVAAMRAPFEQAEASADLYEHGKFPYGPRTAEVLGLIELIKAGQVDAAKLSEVTWPAGVWSRAMHEAAWACLREGRLRAQMRAVIDVTLEFSLAHPELRPFQVRSCMPALHAMTVQRLVGDAMDEKSLGELALAEFSL</sequence>
<proteinExistence type="predicted"/>